<dbReference type="RefSeq" id="WP_097133132.1">
    <property type="nucleotide sequence ID" value="NZ_OCMT01000004.1"/>
</dbReference>
<dbReference type="OrthoDB" id="9789875at2"/>
<sequence length="325" mass="37790">MSKKVAQVKVYHGYGHTHNLVVYGHVFKHRAKAKQRYKDGFFANMKHLFRLFMVKPYPFAKVQLNFNGQTVTTNAAYDGFFKFEWEAKENVDAGWHDVDVLAFNEEGEEIAKSSGSIYVPHITQYAFISDIDDTIMVSHSKTIAKRLKELLLKNPRTRKTFQSTRYHYELLANAHTAPQQPNPFFYVSSSEWNLYDYLVETFRFNGFPEGTFLLNQLKRWKDLLKTGKTGHDGKFIRIMRIIDAFPNQKFVFLGDNSQKDPEIYYKIAEKYGKNVIAVYIRNVRKSKLFATQEILNKLEDKNISTCLFVHSEDAIAHSKKIGLIS</sequence>
<accession>A0A286ACH4</accession>
<dbReference type="InterPro" id="IPR019236">
    <property type="entry name" value="APP1_cat"/>
</dbReference>
<reference evidence="3" key="1">
    <citation type="submission" date="2017-09" db="EMBL/GenBank/DDBJ databases">
        <authorList>
            <person name="Varghese N."/>
            <person name="Submissions S."/>
        </authorList>
    </citation>
    <scope>NUCLEOTIDE SEQUENCE [LARGE SCALE GENOMIC DNA]</scope>
    <source>
        <strain evidence="3">CGMCC 1.12803</strain>
    </source>
</reference>
<dbReference type="AlphaFoldDB" id="A0A286ACH4"/>
<organism evidence="2 3">
    <name type="scientific">Pedobacter xixiisoli</name>
    <dbReference type="NCBI Taxonomy" id="1476464"/>
    <lineage>
        <taxon>Bacteria</taxon>
        <taxon>Pseudomonadati</taxon>
        <taxon>Bacteroidota</taxon>
        <taxon>Sphingobacteriia</taxon>
        <taxon>Sphingobacteriales</taxon>
        <taxon>Sphingobacteriaceae</taxon>
        <taxon>Pedobacter</taxon>
    </lineage>
</organism>
<feature type="domain" description="Phosphatidate phosphatase APP1 catalytic" evidence="1">
    <location>
        <begin position="126"/>
        <end position="282"/>
    </location>
</feature>
<dbReference type="Pfam" id="PF09949">
    <property type="entry name" value="APP1_cat"/>
    <property type="match status" value="1"/>
</dbReference>
<dbReference type="PANTHER" id="PTHR28208">
    <property type="entry name" value="PHOSPHATIDATE PHOSPHATASE APP1"/>
    <property type="match status" value="1"/>
</dbReference>
<evidence type="ECO:0000259" key="1">
    <source>
        <dbReference type="Pfam" id="PF09949"/>
    </source>
</evidence>
<proteinExistence type="predicted"/>
<dbReference type="PANTHER" id="PTHR28208:SF3">
    <property type="entry name" value="PHOSPHATIDATE PHOSPHATASE APP1"/>
    <property type="match status" value="1"/>
</dbReference>
<name>A0A286ACH4_9SPHI</name>
<protein>
    <submittedName>
        <fullName evidence="2">Uncharacterized conserved protein</fullName>
    </submittedName>
</protein>
<keyword evidence="3" id="KW-1185">Reference proteome</keyword>
<dbReference type="InterPro" id="IPR052935">
    <property type="entry name" value="Mg2+_PAP"/>
</dbReference>
<dbReference type="Proteomes" id="UP000219281">
    <property type="component" value="Unassembled WGS sequence"/>
</dbReference>
<gene>
    <name evidence="2" type="ORF">SAMN06297358_3306</name>
</gene>
<dbReference type="GO" id="GO:0008195">
    <property type="term" value="F:phosphatidate phosphatase activity"/>
    <property type="evidence" value="ECO:0007669"/>
    <property type="project" value="InterPro"/>
</dbReference>
<evidence type="ECO:0000313" key="3">
    <source>
        <dbReference type="Proteomes" id="UP000219281"/>
    </source>
</evidence>
<dbReference type="EMBL" id="OCMT01000004">
    <property type="protein sequence ID" value="SOD19602.1"/>
    <property type="molecule type" value="Genomic_DNA"/>
</dbReference>
<evidence type="ECO:0000313" key="2">
    <source>
        <dbReference type="EMBL" id="SOD19602.1"/>
    </source>
</evidence>